<evidence type="ECO:0000313" key="3">
    <source>
        <dbReference type="WBParaSite" id="Csp11.Scaffold581.g4588.t1"/>
    </source>
</evidence>
<dbReference type="AlphaFoldDB" id="A0A1I7TCK5"/>
<dbReference type="Gene3D" id="3.30.710.10">
    <property type="entry name" value="Potassium Channel Kv1.1, Chain A"/>
    <property type="match status" value="1"/>
</dbReference>
<dbReference type="PANTHER" id="PTHR11145:SF19">
    <property type="entry name" value="BTB DOMAIN-CONTAINING PROTEIN-RELATED"/>
    <property type="match status" value="1"/>
</dbReference>
<dbReference type="PANTHER" id="PTHR11145">
    <property type="entry name" value="BTB/POZ DOMAIN-CONTAINING ADAPTER FOR CUL3-MEDIATED RHOA DEGRADATION PROTEIN FAMILY MEMBER"/>
    <property type="match status" value="1"/>
</dbReference>
<protein>
    <submittedName>
        <fullName evidence="3">BTB domain-containing protein</fullName>
    </submittedName>
</protein>
<name>A0A1I7TCK5_9PELO</name>
<dbReference type="InterPro" id="IPR011333">
    <property type="entry name" value="SKP1/BTB/POZ_sf"/>
</dbReference>
<accession>A0A1I7TCK5</accession>
<dbReference type="InterPro" id="IPR000210">
    <property type="entry name" value="BTB/POZ_dom"/>
</dbReference>
<reference evidence="3" key="1">
    <citation type="submission" date="2016-11" db="UniProtKB">
        <authorList>
            <consortium name="WormBaseParasite"/>
        </authorList>
    </citation>
    <scope>IDENTIFICATION</scope>
</reference>
<dbReference type="WBParaSite" id="Csp11.Scaffold581.g4588.t1">
    <property type="protein sequence ID" value="Csp11.Scaffold581.g4588.t1"/>
    <property type="gene ID" value="Csp11.Scaffold581.g4588"/>
</dbReference>
<keyword evidence="2" id="KW-1185">Reference proteome</keyword>
<evidence type="ECO:0000313" key="2">
    <source>
        <dbReference type="Proteomes" id="UP000095282"/>
    </source>
</evidence>
<sequence>MMEELVSALIELEVSGHSCSLEIAINQKDGTTIQTKTYPSTHVKQIETSEINDAPLIEGLVKLNVGGTVFQTTKTTLNKFDGFFRGLLRSDRSVAKDENGNIFIDRDPKHFRLILNFMRYDNVDIPYSDRHEIRKEAEYYSLRDLVKLCDDAKPVQMNDRFFKSISEVTTAVANSTKEGVIVVWYQEDECFFTLSQNIEIIMNYGDEYDVFYISYDKNRSMMNYTCNVFNKATKKKKECTFTDLQRTIESLFGATEPHADE</sequence>
<dbReference type="SMART" id="SM00225">
    <property type="entry name" value="BTB"/>
    <property type="match status" value="1"/>
</dbReference>
<dbReference type="InterPro" id="IPR003131">
    <property type="entry name" value="T1-type_BTB"/>
</dbReference>
<feature type="domain" description="BTB" evidence="1">
    <location>
        <begin position="59"/>
        <end position="127"/>
    </location>
</feature>
<dbReference type="Pfam" id="PF02214">
    <property type="entry name" value="BTB_2"/>
    <property type="match status" value="1"/>
</dbReference>
<dbReference type="STRING" id="1561998.A0A1I7TCK5"/>
<dbReference type="Proteomes" id="UP000095282">
    <property type="component" value="Unplaced"/>
</dbReference>
<proteinExistence type="predicted"/>
<dbReference type="CDD" id="cd18316">
    <property type="entry name" value="BTB_POZ_KCTD-like"/>
    <property type="match status" value="1"/>
</dbReference>
<organism evidence="2 3">
    <name type="scientific">Caenorhabditis tropicalis</name>
    <dbReference type="NCBI Taxonomy" id="1561998"/>
    <lineage>
        <taxon>Eukaryota</taxon>
        <taxon>Metazoa</taxon>
        <taxon>Ecdysozoa</taxon>
        <taxon>Nematoda</taxon>
        <taxon>Chromadorea</taxon>
        <taxon>Rhabditida</taxon>
        <taxon>Rhabditina</taxon>
        <taxon>Rhabditomorpha</taxon>
        <taxon>Rhabditoidea</taxon>
        <taxon>Rhabditidae</taxon>
        <taxon>Peloderinae</taxon>
        <taxon>Caenorhabditis</taxon>
    </lineage>
</organism>
<evidence type="ECO:0000259" key="1">
    <source>
        <dbReference type="PROSITE" id="PS50097"/>
    </source>
</evidence>
<dbReference type="GO" id="GO:0051260">
    <property type="term" value="P:protein homooligomerization"/>
    <property type="evidence" value="ECO:0007669"/>
    <property type="project" value="InterPro"/>
</dbReference>
<dbReference type="PROSITE" id="PS50097">
    <property type="entry name" value="BTB"/>
    <property type="match status" value="1"/>
</dbReference>
<dbReference type="InterPro" id="IPR045068">
    <property type="entry name" value="BACURD1-3"/>
</dbReference>
<dbReference type="SUPFAM" id="SSF54695">
    <property type="entry name" value="POZ domain"/>
    <property type="match status" value="1"/>
</dbReference>
<dbReference type="eggNOG" id="KOG2716">
    <property type="taxonomic scope" value="Eukaryota"/>
</dbReference>